<proteinExistence type="predicted"/>
<evidence type="ECO:0000313" key="1">
    <source>
        <dbReference type="EMBL" id="KAK9809029.1"/>
    </source>
</evidence>
<reference evidence="1 2" key="1">
    <citation type="journal article" date="2024" name="Nat. Commun.">
        <title>Phylogenomics reveals the evolutionary origins of lichenization in chlorophyte algae.</title>
        <authorList>
            <person name="Puginier C."/>
            <person name="Libourel C."/>
            <person name="Otte J."/>
            <person name="Skaloud P."/>
            <person name="Haon M."/>
            <person name="Grisel S."/>
            <person name="Petersen M."/>
            <person name="Berrin J.G."/>
            <person name="Delaux P.M."/>
            <person name="Dal Grande F."/>
            <person name="Keller J."/>
        </authorList>
    </citation>
    <scope>NUCLEOTIDE SEQUENCE [LARGE SCALE GENOMIC DNA]</scope>
    <source>
        <strain evidence="1 2">SAG 2043</strain>
    </source>
</reference>
<dbReference type="Proteomes" id="UP001489004">
    <property type="component" value="Unassembled WGS sequence"/>
</dbReference>
<organism evidence="1 2">
    <name type="scientific">[Myrmecia] bisecta</name>
    <dbReference type="NCBI Taxonomy" id="41462"/>
    <lineage>
        <taxon>Eukaryota</taxon>
        <taxon>Viridiplantae</taxon>
        <taxon>Chlorophyta</taxon>
        <taxon>core chlorophytes</taxon>
        <taxon>Trebouxiophyceae</taxon>
        <taxon>Trebouxiales</taxon>
        <taxon>Trebouxiaceae</taxon>
        <taxon>Myrmecia</taxon>
    </lineage>
</organism>
<accession>A0AAW1PLT7</accession>
<keyword evidence="2" id="KW-1185">Reference proteome</keyword>
<gene>
    <name evidence="1" type="ORF">WJX72_008152</name>
</gene>
<comment type="caution">
    <text evidence="1">The sequence shown here is derived from an EMBL/GenBank/DDBJ whole genome shotgun (WGS) entry which is preliminary data.</text>
</comment>
<evidence type="ECO:0000313" key="2">
    <source>
        <dbReference type="Proteomes" id="UP001489004"/>
    </source>
</evidence>
<protein>
    <submittedName>
        <fullName evidence="1">Uncharacterized protein</fullName>
    </submittedName>
</protein>
<dbReference type="EMBL" id="JALJOR010000011">
    <property type="protein sequence ID" value="KAK9809029.1"/>
    <property type="molecule type" value="Genomic_DNA"/>
</dbReference>
<name>A0AAW1PLT7_9CHLO</name>
<dbReference type="AlphaFoldDB" id="A0AAW1PLT7"/>
<sequence length="177" mass="19097">MLMVQNYVALAENEGGATPAPEDVCAADMDEDVLRIMVAKQLGLTYLQPAVGPPEWPAGGLQGTLWGYQNRPFYKLQVARGASSVWAPFFSDSRASQCFLNESTFRALGFTDNIPTGPNPGSVDIHGFRVHVWLARGHLEGVNVLGASFKQAAGAKETADFSNGTLSMQCLFRSNLT</sequence>